<protein>
    <submittedName>
        <fullName evidence="1">Uncharacterized protein</fullName>
    </submittedName>
</protein>
<proteinExistence type="predicted"/>
<dbReference type="AlphaFoldDB" id="A0A498H3X7"/>
<sequence>MKAEQSDPKTHRPVVEIGTRESALCTICNVGTALERLHEVRKHVRGDHKRRLDDVAVVLRVVALEAQAMYAISDEEARAALRRERPGGG</sequence>
<evidence type="ECO:0000313" key="2">
    <source>
        <dbReference type="Proteomes" id="UP000290932"/>
    </source>
</evidence>
<keyword evidence="2" id="KW-1185">Reference proteome</keyword>
<evidence type="ECO:0000313" key="1">
    <source>
        <dbReference type="EMBL" id="RXE57177.1"/>
    </source>
</evidence>
<dbReference type="RefSeq" id="WP_128692953.1">
    <property type="nucleotide sequence ID" value="NZ_LHQS01000001.1"/>
</dbReference>
<accession>A0A498H3X7</accession>
<gene>
    <name evidence="1" type="ORF">ABH15_03415</name>
</gene>
<dbReference type="EMBL" id="LHQS01000001">
    <property type="protein sequence ID" value="RXE57177.1"/>
    <property type="molecule type" value="Genomic_DNA"/>
</dbReference>
<comment type="caution">
    <text evidence="1">The sequence shown here is derived from an EMBL/GenBank/DDBJ whole genome shotgun (WGS) entry which is preliminary data.</text>
</comment>
<dbReference type="Proteomes" id="UP000290932">
    <property type="component" value="Unassembled WGS sequence"/>
</dbReference>
<dbReference type="OrthoDB" id="105923at2157"/>
<name>A0A498H3X7_9EURY</name>
<organism evidence="1 2">
    <name type="scientific">Methanoculleus taiwanensis</name>
    <dbReference type="NCBI Taxonomy" id="1550565"/>
    <lineage>
        <taxon>Archaea</taxon>
        <taxon>Methanobacteriati</taxon>
        <taxon>Methanobacteriota</taxon>
        <taxon>Stenosarchaea group</taxon>
        <taxon>Methanomicrobia</taxon>
        <taxon>Methanomicrobiales</taxon>
        <taxon>Methanomicrobiaceae</taxon>
        <taxon>Methanoculleus</taxon>
    </lineage>
</organism>
<reference evidence="1 2" key="1">
    <citation type="journal article" date="2015" name="Int. J. Syst. Evol. Microbiol.">
        <title>Methanoculleus taiwanensis sp. nov., a methanogen isolated from deep marine sediment at the deformation front area near Taiwan.</title>
        <authorList>
            <person name="Weng C.Y."/>
            <person name="Chen S.C."/>
            <person name="Lai M.C."/>
            <person name="Wu S.Y."/>
            <person name="Lin S."/>
            <person name="Yang T.F."/>
            <person name="Chen P.C."/>
        </authorList>
    </citation>
    <scope>NUCLEOTIDE SEQUENCE [LARGE SCALE GENOMIC DNA]</scope>
    <source>
        <strain evidence="1 2">CYW4</strain>
    </source>
</reference>